<gene>
    <name evidence="2" type="ORF">H8744_07970</name>
</gene>
<dbReference type="InterPro" id="IPR045781">
    <property type="entry name" value="SxtJ"/>
</dbReference>
<reference evidence="2" key="1">
    <citation type="submission" date="2020-08" db="EMBL/GenBank/DDBJ databases">
        <title>Genome public.</title>
        <authorList>
            <person name="Liu C."/>
            <person name="Sun Q."/>
        </authorList>
    </citation>
    <scope>NUCLEOTIDE SEQUENCE</scope>
    <source>
        <strain evidence="2">N12</strain>
    </source>
</reference>
<dbReference type="RefSeq" id="WP_262434336.1">
    <property type="nucleotide sequence ID" value="NZ_JACRTF010000001.1"/>
</dbReference>
<keyword evidence="1" id="KW-0812">Transmembrane</keyword>
<feature type="transmembrane region" description="Helical" evidence="1">
    <location>
        <begin position="32"/>
        <end position="54"/>
    </location>
</feature>
<evidence type="ECO:0000313" key="3">
    <source>
        <dbReference type="Proteomes" id="UP000651085"/>
    </source>
</evidence>
<evidence type="ECO:0008006" key="4">
    <source>
        <dbReference type="Google" id="ProtNLM"/>
    </source>
</evidence>
<feature type="transmembrane region" description="Helical" evidence="1">
    <location>
        <begin position="6"/>
        <end position="25"/>
    </location>
</feature>
<keyword evidence="3" id="KW-1185">Reference proteome</keyword>
<organism evidence="2 3">
    <name type="scientific">Jilunia laotingensis</name>
    <dbReference type="NCBI Taxonomy" id="2763675"/>
    <lineage>
        <taxon>Bacteria</taxon>
        <taxon>Pseudomonadati</taxon>
        <taxon>Bacteroidota</taxon>
        <taxon>Bacteroidia</taxon>
        <taxon>Bacteroidales</taxon>
        <taxon>Bacteroidaceae</taxon>
        <taxon>Jilunia</taxon>
    </lineage>
</organism>
<evidence type="ECO:0000313" key="2">
    <source>
        <dbReference type="EMBL" id="MBC8593188.1"/>
    </source>
</evidence>
<sequence length="122" mass="14069">MIDKKRNIEFGIVLSLAILVIAYICKQNWTQWTIVTLVLTLLVPKTFTPFAWLWMKFGEALSQITTSILLAIVFFGIVTPIGKLRALLKKDSLRLRDFKKCKESVFIQPDKIYSSADLEKQF</sequence>
<keyword evidence="1" id="KW-1133">Transmembrane helix</keyword>
<dbReference type="Pfam" id="PF19588">
    <property type="entry name" value="SxtJ"/>
    <property type="match status" value="1"/>
</dbReference>
<protein>
    <recommendedName>
        <fullName evidence="4">SxtJ</fullName>
    </recommendedName>
</protein>
<feature type="transmembrane region" description="Helical" evidence="1">
    <location>
        <begin position="60"/>
        <end position="81"/>
    </location>
</feature>
<accession>A0A926IQZ2</accession>
<dbReference type="Proteomes" id="UP000651085">
    <property type="component" value="Unassembled WGS sequence"/>
</dbReference>
<name>A0A926IQZ2_9BACT</name>
<dbReference type="AlphaFoldDB" id="A0A926IQZ2"/>
<keyword evidence="1" id="KW-0472">Membrane</keyword>
<dbReference type="EMBL" id="JACRTF010000001">
    <property type="protein sequence ID" value="MBC8593188.1"/>
    <property type="molecule type" value="Genomic_DNA"/>
</dbReference>
<evidence type="ECO:0000256" key="1">
    <source>
        <dbReference type="SAM" id="Phobius"/>
    </source>
</evidence>
<comment type="caution">
    <text evidence="2">The sequence shown here is derived from an EMBL/GenBank/DDBJ whole genome shotgun (WGS) entry which is preliminary data.</text>
</comment>
<proteinExistence type="predicted"/>